<gene>
    <name evidence="1" type="ORF">K488DRAFT_35175</name>
</gene>
<evidence type="ECO:0000313" key="2">
    <source>
        <dbReference type="Proteomes" id="UP000814128"/>
    </source>
</evidence>
<evidence type="ECO:0000313" key="1">
    <source>
        <dbReference type="EMBL" id="KAI0034492.1"/>
    </source>
</evidence>
<sequence length="1002" mass="109753">MSDYTSNPSRPPSPVGSLRDVPSARQPAYRFQWDGTRKPGPGSVLSEATEGRGDYFNATPRVDIYGASGSATNLVLDVVPEEWSSSRHGFHAISTVVNNPHKKSAPPKAHASVPPVPPADLPRVRRKDFDAYLRAVGPEWERFQKNAGLGRSGVAHTGDGSMRISNDSDLDLLSEPRPPVTPRVGAAHPLPPLSSVPDIFFTPDFNLGDPRTFNAVAEIPSSPSSNAELLDPSRLAHSLPLLERLSRHADTLEQHLVTEIARRASPFFAALTNLQDLQAESTQCLARIQSLRAQLREVDEQGAHRGLRGVQREARLANVRRVQDGVRAIGGVIEMTGLVRNLVSAGQWGEALDVVDELHAVWEGPQIAPETVTPDPARSMGTPLDAVPEEEPRDLPAARPAQPALPLSKLTAFAALPTQLQALTLEIAGSLTADVVAVLKLDLVERVLGEAVRLDADVALRDRLRPLVGGLIRVGGVRRALEDWREVALGEVKGIIRRHVSSFELEEGSARKSGSDTPWTNELRSMSHQNFLGVLRSIYQSYLNCIEGLQSLNEILVDVINRARVTNSAIDMAAINESVFDTLASASELANSLSSQVLATRTEQNAKLQLEEFAELFRETWNFFVRCEVICRRMIVSLRGIVSSQAKAFLQAFHQTRISQSAKLVEDEQWSPTEVQPALQRTTNLIVDAAVSDPIDFVLALPPTIAPATSSTQTPVVLHPPSGLSPSSSPGVHPVSPRVRANGNGTTPSKHLRIEERGYYAVSATLEALLLLVDYLKVIINIQTLTTDTMSRVIEFLKAFNSRTCQVVLGAGAMRSAGLKNITAKHLALASQSLSIMIALIPYVRETFRRHLNPKQAVMLVEFDKLKRDFQEHQNEIHAKLIAIMGDRLATHIKVLQGIDWSRLPPSDGAHDYMKLLVKETVTLHKVLSRYLSSTVVEYVMSQVFAAINHRLSEEFTKIELPSHEAKEALMADARYLKENFSALKSAGGVPTGMLEIIVSEK</sequence>
<dbReference type="EMBL" id="MU273499">
    <property type="protein sequence ID" value="KAI0034492.1"/>
    <property type="molecule type" value="Genomic_DNA"/>
</dbReference>
<feature type="non-terminal residue" evidence="1">
    <location>
        <position position="1002"/>
    </location>
</feature>
<organism evidence="1 2">
    <name type="scientific">Vararia minispora EC-137</name>
    <dbReference type="NCBI Taxonomy" id="1314806"/>
    <lineage>
        <taxon>Eukaryota</taxon>
        <taxon>Fungi</taxon>
        <taxon>Dikarya</taxon>
        <taxon>Basidiomycota</taxon>
        <taxon>Agaricomycotina</taxon>
        <taxon>Agaricomycetes</taxon>
        <taxon>Russulales</taxon>
        <taxon>Lachnocladiaceae</taxon>
        <taxon>Vararia</taxon>
    </lineage>
</organism>
<reference evidence="1" key="2">
    <citation type="journal article" date="2022" name="New Phytol.">
        <title>Evolutionary transition to the ectomycorrhizal habit in the genomes of a hyperdiverse lineage of mushroom-forming fungi.</title>
        <authorList>
            <person name="Looney B."/>
            <person name="Miyauchi S."/>
            <person name="Morin E."/>
            <person name="Drula E."/>
            <person name="Courty P.E."/>
            <person name="Kohler A."/>
            <person name="Kuo A."/>
            <person name="LaButti K."/>
            <person name="Pangilinan J."/>
            <person name="Lipzen A."/>
            <person name="Riley R."/>
            <person name="Andreopoulos W."/>
            <person name="He G."/>
            <person name="Johnson J."/>
            <person name="Nolan M."/>
            <person name="Tritt A."/>
            <person name="Barry K.W."/>
            <person name="Grigoriev I.V."/>
            <person name="Nagy L.G."/>
            <person name="Hibbett D."/>
            <person name="Henrissat B."/>
            <person name="Matheny P.B."/>
            <person name="Labbe J."/>
            <person name="Martin F.M."/>
        </authorList>
    </citation>
    <scope>NUCLEOTIDE SEQUENCE</scope>
    <source>
        <strain evidence="1">EC-137</strain>
    </source>
</reference>
<protein>
    <submittedName>
        <fullName evidence="1">Vps54-like protein-domain-containing protein</fullName>
    </submittedName>
</protein>
<accession>A0ACB8QSD5</accession>
<comment type="caution">
    <text evidence="1">The sequence shown here is derived from an EMBL/GenBank/DDBJ whole genome shotgun (WGS) entry which is preliminary data.</text>
</comment>
<name>A0ACB8QSD5_9AGAM</name>
<keyword evidence="2" id="KW-1185">Reference proteome</keyword>
<dbReference type="Proteomes" id="UP000814128">
    <property type="component" value="Unassembled WGS sequence"/>
</dbReference>
<proteinExistence type="predicted"/>
<reference evidence="1" key="1">
    <citation type="submission" date="2021-02" db="EMBL/GenBank/DDBJ databases">
        <authorList>
            <consortium name="DOE Joint Genome Institute"/>
            <person name="Ahrendt S."/>
            <person name="Looney B.P."/>
            <person name="Miyauchi S."/>
            <person name="Morin E."/>
            <person name="Drula E."/>
            <person name="Courty P.E."/>
            <person name="Chicoki N."/>
            <person name="Fauchery L."/>
            <person name="Kohler A."/>
            <person name="Kuo A."/>
            <person name="Labutti K."/>
            <person name="Pangilinan J."/>
            <person name="Lipzen A."/>
            <person name="Riley R."/>
            <person name="Andreopoulos W."/>
            <person name="He G."/>
            <person name="Johnson J."/>
            <person name="Barry K.W."/>
            <person name="Grigoriev I.V."/>
            <person name="Nagy L."/>
            <person name="Hibbett D."/>
            <person name="Henrissat B."/>
            <person name="Matheny P.B."/>
            <person name="Labbe J."/>
            <person name="Martin F."/>
        </authorList>
    </citation>
    <scope>NUCLEOTIDE SEQUENCE</scope>
    <source>
        <strain evidence="1">EC-137</strain>
    </source>
</reference>